<evidence type="ECO:0000256" key="2">
    <source>
        <dbReference type="SAM" id="MobiDB-lite"/>
    </source>
</evidence>
<evidence type="ECO:0000259" key="3">
    <source>
        <dbReference type="PROSITE" id="PS50994"/>
    </source>
</evidence>
<comment type="caution">
    <text evidence="4">The sequence shown here is derived from an EMBL/GenBank/DDBJ whole genome shotgun (WGS) entry which is preliminary data.</text>
</comment>
<evidence type="ECO:0000313" key="4">
    <source>
        <dbReference type="EMBL" id="KAL2096558.1"/>
    </source>
</evidence>
<keyword evidence="1" id="KW-0175">Coiled coil</keyword>
<dbReference type="Proteomes" id="UP001591681">
    <property type="component" value="Unassembled WGS sequence"/>
</dbReference>
<feature type="coiled-coil region" evidence="1">
    <location>
        <begin position="47"/>
        <end position="76"/>
    </location>
</feature>
<dbReference type="PANTHER" id="PTHR47331:SF6">
    <property type="entry name" value="DOUBLECORTIN DOMAIN-CONTAINING PROTEIN"/>
    <property type="match status" value="1"/>
</dbReference>
<feature type="compositionally biased region" description="Polar residues" evidence="2">
    <location>
        <begin position="140"/>
        <end position="150"/>
    </location>
</feature>
<dbReference type="EMBL" id="JBHFQA010000007">
    <property type="protein sequence ID" value="KAL2096558.1"/>
    <property type="molecule type" value="Genomic_DNA"/>
</dbReference>
<feature type="compositionally biased region" description="Polar residues" evidence="2">
    <location>
        <begin position="168"/>
        <end position="184"/>
    </location>
</feature>
<dbReference type="Pfam" id="PF18701">
    <property type="entry name" value="DUF5641"/>
    <property type="match status" value="1"/>
</dbReference>
<feature type="domain" description="Integrase catalytic" evidence="3">
    <location>
        <begin position="1599"/>
        <end position="1783"/>
    </location>
</feature>
<dbReference type="InterPro" id="IPR043502">
    <property type="entry name" value="DNA/RNA_pol_sf"/>
</dbReference>
<feature type="region of interest" description="Disordered" evidence="2">
    <location>
        <begin position="134"/>
        <end position="202"/>
    </location>
</feature>
<keyword evidence="5" id="KW-1185">Reference proteome</keyword>
<dbReference type="InterPro" id="IPR040676">
    <property type="entry name" value="DUF5641"/>
</dbReference>
<feature type="region of interest" description="Disordered" evidence="2">
    <location>
        <begin position="450"/>
        <end position="469"/>
    </location>
</feature>
<dbReference type="GO" id="GO:0006259">
    <property type="term" value="P:DNA metabolic process"/>
    <property type="evidence" value="ECO:0007669"/>
    <property type="project" value="UniProtKB-ARBA"/>
</dbReference>
<dbReference type="SUPFAM" id="SSF56672">
    <property type="entry name" value="DNA/RNA polymerases"/>
    <property type="match status" value="1"/>
</dbReference>
<dbReference type="InterPro" id="IPR008042">
    <property type="entry name" value="Retrotrans_Pao"/>
</dbReference>
<dbReference type="Pfam" id="PF05380">
    <property type="entry name" value="Peptidase_A17"/>
    <property type="match status" value="1"/>
</dbReference>
<protein>
    <recommendedName>
        <fullName evidence="3">Integrase catalytic domain-containing protein</fullName>
    </recommendedName>
</protein>
<sequence>MSDKLSQHSGSTRASRSSAAVIARARAEAAKVRAAFAEKEVAMKVDKAKLEANLEALSLEKEAAAAVAEAEALEAAEIANEESSEPRISQDDYSGIGKALSEERTRDYVNTLPVPTLNPEPVSAAANHHVTAPASHIGSDHQSQAAGYTFSSSPPQQPQISSQNPYSRLQTQNPSPSKPININREQPHYKPQRNIQRGTPEYPYSPYIPAPPRPPDDMLNMARYLARREIISTGLKQFDDSPETYRAWRSSFLNAINDLNLSASEELDLLTKWLGKESSNYVRRLRSVHIGNPHAALQMVWARLNEVYCSPEAIEQALLTKLDNFPKISSRDYHKLRELGDLLMELLSAKEDGYLPGLTVLDTARGINPIVEKLPFGLQEKWIYQGSKFKAAHNVTYPPFSFFTEFVCLNAKIRNDPCFVQFSTSSHKQERPTAKVKGKMAVTVHKTDVKPTTDHEADNSQKNDVAKQCPIHNKPHPLKKCRGFRLKTLEERKAYLKEQGICFKCCASDSHLAKQCKAVLKCGECDSENHVSAMHPGPPPWSVKNAELAINDGGEGEESRQLTAVNTHCMEVCGEGQAGRSCAKICLVKVYPQGKPEMAARMYAMLDDQSNRSLARSDFFNLFSIIDTEAPYSLKTCAGVVETCGRRADGFCIEPVSGGDSFSLPTLIECNDIPDNRAEIPTPEVALQHPHLRSIASQIPHLDPDAHILLLLGRDVLRAHKVRQHINGPNDAPFAQRLDLGWVLVGEMCLGNAHKPKVYSAKTNVLENGRPSLLTPCSSHIQIKELSHTLTGNRQQQTTDNKLALSIEDERFLQIMDKHMYKDGANSWVAPLPFRHPRPCLPNNREQALSRLSSLCRTLERKPSMKEQFIGFMQKILNNDHAEVAPQLKDNQECWYLPSFGVYHPKKPDQIRIVFDSSAQHLGVSLNDVLLTGPDLNNSLLGVLIRFRKELIAITADIQQMFHCFVVKPDHRDYLRFLWHRDNDPTKDIIEYRMKVHVFGNRPSPAVATYGLRRAAQECEKEYGNAARRFIERNFYVDDGLISLPTEAEAIHLLQTTQALLSESNLRLHKIASNSINVLKAFPKEDHAENMKDLDLEGDTPHTQRSLGLTWEITTDTFSFQVSDNDKPYTRRGVLSTVNSLYDPLGFAAPVTIYGRLLLRELSVDSIEWDSPLPENKRMEWETWRHSLKALEELHVPRTYTTQSLSKARRKEICIFSDASTKAIGAVAYLKTVSEDGVCQLGFILGKAKLAPQVDLTIPRLELCAAVLAVEIAEFIVDEIDFEPDAIHFFCDSKVVLGYICNETKRFYVYVHNRVQRIRQSTSPKQWHYVSTEHNPADFASRAVSASQLASTFWLTGPAFLCKQHDVSTTRPDLFQLIDPGHDAEIRPEVTTYVTQTSLRQLRPERFERFSRWTVLLKAVASLIHVARSFKSAYAGKDVKCKGWHHCGQHPTAEELLQASKIIIQSVQRTAFPEEIKSLSHSSTVFKNSSISKLNPILDEEGMLRVGGRLANAEVGDEEKRPLILPGGHHISLLLIRHHHDRVRHQGRLFTEGAIRAAGLWLVGGKRCISKVLHKCITCRKLRGNAEKQKMADLPKERLCVAPPFTHVGLDVFGPWNVTARRTRGGMAQSKRWALLFTCMSTRAVHIEVIESMDSSSCINAIRRFFAIRGPAKTLHSDCGTNFIGASKELGFGEPSVQGYISQEGCTWHFNPPHASHMGGVWERMIGVARKILDSMLMQTKVVLSHEVLCTLMAEVSAIMNARPLVPIQTDPDLPFLLTPSTLLTQKGVSLAPPGDFTEKDLYKRQWMQVQSMANRFWSRWRAEYLQSLQPRRKWQDEQRNIGVGDLVLLRDAQAVRNEWPMAIITAVFPGQDGKVRKVELKVAKEGATKKFLRPVSEIVLLMEKED</sequence>
<name>A0ABD1KCH2_9TELE</name>
<reference evidence="4 5" key="1">
    <citation type="submission" date="2024-09" db="EMBL/GenBank/DDBJ databases">
        <title>A chromosome-level genome assembly of Gray's grenadier anchovy, Coilia grayii.</title>
        <authorList>
            <person name="Fu Z."/>
        </authorList>
    </citation>
    <scope>NUCLEOTIDE SEQUENCE [LARGE SCALE GENOMIC DNA]</scope>
    <source>
        <strain evidence="4">G4</strain>
        <tissue evidence="4">Muscle</tissue>
    </source>
</reference>
<organism evidence="4 5">
    <name type="scientific">Coilia grayii</name>
    <name type="common">Gray's grenadier anchovy</name>
    <dbReference type="NCBI Taxonomy" id="363190"/>
    <lineage>
        <taxon>Eukaryota</taxon>
        <taxon>Metazoa</taxon>
        <taxon>Chordata</taxon>
        <taxon>Craniata</taxon>
        <taxon>Vertebrata</taxon>
        <taxon>Euteleostomi</taxon>
        <taxon>Actinopterygii</taxon>
        <taxon>Neopterygii</taxon>
        <taxon>Teleostei</taxon>
        <taxon>Clupei</taxon>
        <taxon>Clupeiformes</taxon>
        <taxon>Clupeoidei</taxon>
        <taxon>Engraulidae</taxon>
        <taxon>Coilinae</taxon>
        <taxon>Coilia</taxon>
    </lineage>
</organism>
<dbReference type="SUPFAM" id="SSF53098">
    <property type="entry name" value="Ribonuclease H-like"/>
    <property type="match status" value="1"/>
</dbReference>
<dbReference type="PROSITE" id="PS50994">
    <property type="entry name" value="INTEGRASE"/>
    <property type="match status" value="1"/>
</dbReference>
<feature type="compositionally biased region" description="Low complexity" evidence="2">
    <location>
        <begin position="151"/>
        <end position="167"/>
    </location>
</feature>
<feature type="compositionally biased region" description="Basic and acidic residues" evidence="2">
    <location>
        <begin position="450"/>
        <end position="465"/>
    </location>
</feature>
<dbReference type="InterPro" id="IPR001584">
    <property type="entry name" value="Integrase_cat-core"/>
</dbReference>
<evidence type="ECO:0000256" key="1">
    <source>
        <dbReference type="SAM" id="Coils"/>
    </source>
</evidence>
<dbReference type="InterPro" id="IPR036397">
    <property type="entry name" value="RNaseH_sf"/>
</dbReference>
<gene>
    <name evidence="4" type="ORF">ACEWY4_008706</name>
</gene>
<accession>A0ABD1KCH2</accession>
<dbReference type="CDD" id="cd01644">
    <property type="entry name" value="RT_pepA17"/>
    <property type="match status" value="1"/>
</dbReference>
<evidence type="ECO:0000313" key="5">
    <source>
        <dbReference type="Proteomes" id="UP001591681"/>
    </source>
</evidence>
<proteinExistence type="predicted"/>
<dbReference type="PANTHER" id="PTHR47331">
    <property type="entry name" value="PHD-TYPE DOMAIN-CONTAINING PROTEIN"/>
    <property type="match status" value="1"/>
</dbReference>
<dbReference type="InterPro" id="IPR012337">
    <property type="entry name" value="RNaseH-like_sf"/>
</dbReference>
<dbReference type="Gene3D" id="3.30.420.10">
    <property type="entry name" value="Ribonuclease H-like superfamily/Ribonuclease H"/>
    <property type="match status" value="1"/>
</dbReference>